<sequence length="152" mass="17142">MSDKVAVDTGVVIEYIDQKGKYHHQAETVFSSLLAGNLKILLPHPVLAEVHYVSVRLYEALELENPRERAAKLVKWLRGLPTVEVSDSSADLAVEAGKAKLNFGLALTDCYVLAASRMCECKALFRKREKEMRKNADALEREYQIIFLKDYG</sequence>
<dbReference type="Pfam" id="PF01850">
    <property type="entry name" value="PIN"/>
    <property type="match status" value="1"/>
</dbReference>
<dbReference type="Gene3D" id="3.40.50.1010">
    <property type="entry name" value="5'-nuclease"/>
    <property type="match status" value="1"/>
</dbReference>
<comment type="caution">
    <text evidence="2">The sequence shown here is derived from an EMBL/GenBank/DDBJ whole genome shotgun (WGS) entry which is preliminary data.</text>
</comment>
<dbReference type="Proteomes" id="UP000070035">
    <property type="component" value="Unassembled WGS sequence"/>
</dbReference>
<proteinExistence type="predicted"/>
<dbReference type="SUPFAM" id="SSF88723">
    <property type="entry name" value="PIN domain-like"/>
    <property type="match status" value="1"/>
</dbReference>
<keyword evidence="3" id="KW-1185">Reference proteome</keyword>
<gene>
    <name evidence="2" type="ORF">AKJ44_02570</name>
</gene>
<feature type="domain" description="PIN" evidence="1">
    <location>
        <begin position="6"/>
        <end position="117"/>
    </location>
</feature>
<evidence type="ECO:0000313" key="2">
    <source>
        <dbReference type="EMBL" id="KXB01402.1"/>
    </source>
</evidence>
<dbReference type="EMBL" id="LHXY01000039">
    <property type="protein sequence ID" value="KXB01402.1"/>
    <property type="molecule type" value="Genomic_DNA"/>
</dbReference>
<dbReference type="InterPro" id="IPR002716">
    <property type="entry name" value="PIN_dom"/>
</dbReference>
<evidence type="ECO:0000259" key="1">
    <source>
        <dbReference type="Pfam" id="PF01850"/>
    </source>
</evidence>
<dbReference type="InterPro" id="IPR029060">
    <property type="entry name" value="PIN-like_dom_sf"/>
</dbReference>
<accession>A0A133V4M3</accession>
<reference evidence="2 3" key="1">
    <citation type="journal article" date="2016" name="Sci. Rep.">
        <title>Metabolic traits of an uncultured archaeal lineage -MSBL1- from brine pools of the Red Sea.</title>
        <authorList>
            <person name="Mwirichia R."/>
            <person name="Alam I."/>
            <person name="Rashid M."/>
            <person name="Vinu M."/>
            <person name="Ba-Alawi W."/>
            <person name="Anthony Kamau A."/>
            <person name="Kamanda Ngugi D."/>
            <person name="Goker M."/>
            <person name="Klenk H.P."/>
            <person name="Bajic V."/>
            <person name="Stingl U."/>
        </authorList>
    </citation>
    <scope>NUCLEOTIDE SEQUENCE [LARGE SCALE GENOMIC DNA]</scope>
    <source>
        <strain evidence="2">SCGC-AAA261F17</strain>
    </source>
</reference>
<organism evidence="2 3">
    <name type="scientific">candidate division MSBL1 archaeon SCGC-AAA261F17</name>
    <dbReference type="NCBI Taxonomy" id="1698274"/>
    <lineage>
        <taxon>Archaea</taxon>
        <taxon>Methanobacteriati</taxon>
        <taxon>Methanobacteriota</taxon>
        <taxon>candidate division MSBL1</taxon>
    </lineage>
</organism>
<name>A0A133V4M3_9EURY</name>
<evidence type="ECO:0000313" key="3">
    <source>
        <dbReference type="Proteomes" id="UP000070035"/>
    </source>
</evidence>
<dbReference type="AlphaFoldDB" id="A0A133V4M3"/>
<protein>
    <recommendedName>
        <fullName evidence="1">PIN domain-containing protein</fullName>
    </recommendedName>
</protein>